<gene>
    <name evidence="1" type="ORF">CPB83DRAFT_853706</name>
</gene>
<protein>
    <recommendedName>
        <fullName evidence="3">F-box domain-containing protein</fullName>
    </recommendedName>
</protein>
<organism evidence="1 2">
    <name type="scientific">Crepidotus variabilis</name>
    <dbReference type="NCBI Taxonomy" id="179855"/>
    <lineage>
        <taxon>Eukaryota</taxon>
        <taxon>Fungi</taxon>
        <taxon>Dikarya</taxon>
        <taxon>Basidiomycota</taxon>
        <taxon>Agaricomycotina</taxon>
        <taxon>Agaricomycetes</taxon>
        <taxon>Agaricomycetidae</taxon>
        <taxon>Agaricales</taxon>
        <taxon>Agaricineae</taxon>
        <taxon>Crepidotaceae</taxon>
        <taxon>Crepidotus</taxon>
    </lineage>
</organism>
<sequence>MSTQNPTLPAELWHLIMGFSAADISSLTTLSQLSWAFHATSRPFLFHSITINGKLKKRAEDLILLLHENPEVAGYVRSLKFSLSPNELEFEPSILEGLASAFQTITRLEDLEISCPQELADLSLAPWPLLESTFAHLLQLSTLQTLSLLRFRYIPASVIRNLKNIRSLRMVGSTIDDNDRISHPSGLDVLTGCDDGNRKPIPLDNLDLHIACEITNHLLFFKSFDHKPPPQTVGAANFRSRQ</sequence>
<evidence type="ECO:0008006" key="3">
    <source>
        <dbReference type="Google" id="ProtNLM"/>
    </source>
</evidence>
<keyword evidence="2" id="KW-1185">Reference proteome</keyword>
<dbReference type="OrthoDB" id="2745898at2759"/>
<evidence type="ECO:0000313" key="2">
    <source>
        <dbReference type="Proteomes" id="UP000807306"/>
    </source>
</evidence>
<dbReference type="AlphaFoldDB" id="A0A9P6EGN3"/>
<dbReference type="Proteomes" id="UP000807306">
    <property type="component" value="Unassembled WGS sequence"/>
</dbReference>
<dbReference type="EMBL" id="MU157850">
    <property type="protein sequence ID" value="KAF9528756.1"/>
    <property type="molecule type" value="Genomic_DNA"/>
</dbReference>
<evidence type="ECO:0000313" key="1">
    <source>
        <dbReference type="EMBL" id="KAF9528756.1"/>
    </source>
</evidence>
<comment type="caution">
    <text evidence="1">The sequence shown here is derived from an EMBL/GenBank/DDBJ whole genome shotgun (WGS) entry which is preliminary data.</text>
</comment>
<accession>A0A9P6EGN3</accession>
<reference evidence="1" key="1">
    <citation type="submission" date="2020-11" db="EMBL/GenBank/DDBJ databases">
        <authorList>
            <consortium name="DOE Joint Genome Institute"/>
            <person name="Ahrendt S."/>
            <person name="Riley R."/>
            <person name="Andreopoulos W."/>
            <person name="Labutti K."/>
            <person name="Pangilinan J."/>
            <person name="Ruiz-Duenas F.J."/>
            <person name="Barrasa J.M."/>
            <person name="Sanchez-Garcia M."/>
            <person name="Camarero S."/>
            <person name="Miyauchi S."/>
            <person name="Serrano A."/>
            <person name="Linde D."/>
            <person name="Babiker R."/>
            <person name="Drula E."/>
            <person name="Ayuso-Fernandez I."/>
            <person name="Pacheco R."/>
            <person name="Padilla G."/>
            <person name="Ferreira P."/>
            <person name="Barriuso J."/>
            <person name="Kellner H."/>
            <person name="Castanera R."/>
            <person name="Alfaro M."/>
            <person name="Ramirez L."/>
            <person name="Pisabarro A.G."/>
            <person name="Kuo A."/>
            <person name="Tritt A."/>
            <person name="Lipzen A."/>
            <person name="He G."/>
            <person name="Yan M."/>
            <person name="Ng V."/>
            <person name="Cullen D."/>
            <person name="Martin F."/>
            <person name="Rosso M.-N."/>
            <person name="Henrissat B."/>
            <person name="Hibbett D."/>
            <person name="Martinez A.T."/>
            <person name="Grigoriev I.V."/>
        </authorList>
    </citation>
    <scope>NUCLEOTIDE SEQUENCE</scope>
    <source>
        <strain evidence="1">CBS 506.95</strain>
    </source>
</reference>
<proteinExistence type="predicted"/>
<name>A0A9P6EGN3_9AGAR</name>